<dbReference type="InterPro" id="IPR002347">
    <property type="entry name" value="SDR_fam"/>
</dbReference>
<accession>A0A2S5TGQ5</accession>
<name>A0A2S5TGQ5_9GAMM</name>
<sequence>MSTAVNTLDWVRHELPDLTGRRALVTGAAGGLGFETALGLAARGAEVILADRNVEGGQAALLRIRQAVPDAKLEFRALDLSDLSAVRGFAEALSAEGRALDILVNNAGILPPLARRTTADGFELKFGINVLGHFALGARLLDSLRRSPAPRVVWVSSLVHRQGKLYFDDLQLEQRYEPERAYNQAKLACLVLAMELQARADAAGWKLQALAAHPGISRTGIGDSRQGQKAQRFTDHLAAIAFRVAMGWLGQAPGQGALPILKAAAAADVRGGEFYGPDGFGEFRGLPRRVQPSAPALDPATRQRLWAACEQLAGVAYAF</sequence>
<dbReference type="Proteomes" id="UP000238220">
    <property type="component" value="Unassembled WGS sequence"/>
</dbReference>
<reference evidence="2 3" key="1">
    <citation type="submission" date="2018-02" db="EMBL/GenBank/DDBJ databases">
        <title>Genome sequencing of Solimonas sp. HR-BB.</title>
        <authorList>
            <person name="Lee Y."/>
            <person name="Jeon C.O."/>
        </authorList>
    </citation>
    <scope>NUCLEOTIDE SEQUENCE [LARGE SCALE GENOMIC DNA]</scope>
    <source>
        <strain evidence="2 3">HR-BB</strain>
    </source>
</reference>
<keyword evidence="3" id="KW-1185">Reference proteome</keyword>
<dbReference type="PANTHER" id="PTHR43157">
    <property type="entry name" value="PHOSPHATIDYLINOSITOL-GLYCAN BIOSYNTHESIS CLASS F PROTEIN-RELATED"/>
    <property type="match status" value="1"/>
</dbReference>
<evidence type="ECO:0000313" key="3">
    <source>
        <dbReference type="Proteomes" id="UP000238220"/>
    </source>
</evidence>
<keyword evidence="1" id="KW-0560">Oxidoreductase</keyword>
<organism evidence="2 3">
    <name type="scientific">Solimonas fluminis</name>
    <dbReference type="NCBI Taxonomy" id="2086571"/>
    <lineage>
        <taxon>Bacteria</taxon>
        <taxon>Pseudomonadati</taxon>
        <taxon>Pseudomonadota</taxon>
        <taxon>Gammaproteobacteria</taxon>
        <taxon>Nevskiales</taxon>
        <taxon>Nevskiaceae</taxon>
        <taxon>Solimonas</taxon>
    </lineage>
</organism>
<dbReference type="Gene3D" id="3.40.50.720">
    <property type="entry name" value="NAD(P)-binding Rossmann-like Domain"/>
    <property type="match status" value="1"/>
</dbReference>
<dbReference type="NCBIfam" id="NF004513">
    <property type="entry name" value="PRK05854.1"/>
    <property type="match status" value="1"/>
</dbReference>
<dbReference type="OrthoDB" id="109589at2"/>
<dbReference type="GO" id="GO:0016491">
    <property type="term" value="F:oxidoreductase activity"/>
    <property type="evidence" value="ECO:0007669"/>
    <property type="project" value="UniProtKB-KW"/>
</dbReference>
<dbReference type="SUPFAM" id="SSF51735">
    <property type="entry name" value="NAD(P)-binding Rossmann-fold domains"/>
    <property type="match status" value="1"/>
</dbReference>
<dbReference type="RefSeq" id="WP_104230054.1">
    <property type="nucleotide sequence ID" value="NZ_PSNW01000004.1"/>
</dbReference>
<evidence type="ECO:0000256" key="1">
    <source>
        <dbReference type="ARBA" id="ARBA00023002"/>
    </source>
</evidence>
<comment type="caution">
    <text evidence="2">The sequence shown here is derived from an EMBL/GenBank/DDBJ whole genome shotgun (WGS) entry which is preliminary data.</text>
</comment>
<dbReference type="PANTHER" id="PTHR43157:SF31">
    <property type="entry name" value="PHOSPHATIDYLINOSITOL-GLYCAN BIOSYNTHESIS CLASS F PROTEIN"/>
    <property type="match status" value="1"/>
</dbReference>
<protein>
    <submittedName>
        <fullName evidence="2">Short-chain dehydrogenase</fullName>
    </submittedName>
</protein>
<gene>
    <name evidence="2" type="ORF">C3942_09025</name>
</gene>
<dbReference type="AlphaFoldDB" id="A0A2S5TGQ5"/>
<proteinExistence type="predicted"/>
<dbReference type="EMBL" id="PSNW01000004">
    <property type="protein sequence ID" value="PPE74166.1"/>
    <property type="molecule type" value="Genomic_DNA"/>
</dbReference>
<dbReference type="NCBIfam" id="NF004846">
    <property type="entry name" value="PRK06197.1"/>
    <property type="match status" value="1"/>
</dbReference>
<dbReference type="PRINTS" id="PR00081">
    <property type="entry name" value="GDHRDH"/>
</dbReference>
<evidence type="ECO:0000313" key="2">
    <source>
        <dbReference type="EMBL" id="PPE74166.1"/>
    </source>
</evidence>
<dbReference type="InterPro" id="IPR036291">
    <property type="entry name" value="NAD(P)-bd_dom_sf"/>
</dbReference>
<dbReference type="Pfam" id="PF00106">
    <property type="entry name" value="adh_short"/>
    <property type="match status" value="1"/>
</dbReference>